<dbReference type="CDD" id="cd14798">
    <property type="entry name" value="RX-CC_like"/>
    <property type="match status" value="1"/>
</dbReference>
<dbReference type="InterPro" id="IPR044974">
    <property type="entry name" value="Disease_R_plants"/>
</dbReference>
<feature type="domain" description="NB-ARC" evidence="6">
    <location>
        <begin position="178"/>
        <end position="344"/>
    </location>
</feature>
<dbReference type="Gene3D" id="3.40.50.300">
    <property type="entry name" value="P-loop containing nucleotide triphosphate hydrolases"/>
    <property type="match status" value="1"/>
</dbReference>
<evidence type="ECO:0000256" key="4">
    <source>
        <dbReference type="ARBA" id="ARBA00022741"/>
    </source>
</evidence>
<dbReference type="PANTHER" id="PTHR23155:SF1185">
    <property type="entry name" value="DISEASE RESISTANCE RPP8-LIKE PROTEIN 3-RELATED"/>
    <property type="match status" value="1"/>
</dbReference>
<dbReference type="Gene3D" id="1.20.5.4130">
    <property type="match status" value="1"/>
</dbReference>
<proteinExistence type="inferred from homology"/>
<evidence type="ECO:0000256" key="5">
    <source>
        <dbReference type="ARBA" id="ARBA00022821"/>
    </source>
</evidence>
<evidence type="ECO:0000256" key="3">
    <source>
        <dbReference type="ARBA" id="ARBA00022737"/>
    </source>
</evidence>
<dbReference type="Gene3D" id="1.10.8.430">
    <property type="entry name" value="Helical domain of apoptotic protease-activating factors"/>
    <property type="match status" value="1"/>
</dbReference>
<dbReference type="PANTHER" id="PTHR23155">
    <property type="entry name" value="DISEASE RESISTANCE PROTEIN RP"/>
    <property type="match status" value="1"/>
</dbReference>
<dbReference type="GO" id="GO:0002758">
    <property type="term" value="P:innate immune response-activating signaling pathway"/>
    <property type="evidence" value="ECO:0007669"/>
    <property type="project" value="UniProtKB-ARBA"/>
</dbReference>
<organism evidence="10 11">
    <name type="scientific">Rhynchospora breviuscula</name>
    <dbReference type="NCBI Taxonomy" id="2022672"/>
    <lineage>
        <taxon>Eukaryota</taxon>
        <taxon>Viridiplantae</taxon>
        <taxon>Streptophyta</taxon>
        <taxon>Embryophyta</taxon>
        <taxon>Tracheophyta</taxon>
        <taxon>Spermatophyta</taxon>
        <taxon>Magnoliopsida</taxon>
        <taxon>Liliopsida</taxon>
        <taxon>Poales</taxon>
        <taxon>Cyperaceae</taxon>
        <taxon>Cyperoideae</taxon>
        <taxon>Rhynchosporeae</taxon>
        <taxon>Rhynchospora</taxon>
    </lineage>
</organism>
<name>A0A9Q0HKA1_9POAL</name>
<dbReference type="GO" id="GO:0009626">
    <property type="term" value="P:plant-type hypersensitive response"/>
    <property type="evidence" value="ECO:0007669"/>
    <property type="project" value="UniProtKB-ARBA"/>
</dbReference>
<dbReference type="InterPro" id="IPR032675">
    <property type="entry name" value="LRR_dom_sf"/>
</dbReference>
<evidence type="ECO:0000259" key="8">
    <source>
        <dbReference type="Pfam" id="PF23559"/>
    </source>
</evidence>
<dbReference type="InterPro" id="IPR027417">
    <property type="entry name" value="P-loop_NTPase"/>
</dbReference>
<dbReference type="Pfam" id="PF23559">
    <property type="entry name" value="WHD_DRP"/>
    <property type="match status" value="1"/>
</dbReference>
<dbReference type="OrthoDB" id="10347770at2759"/>
<dbReference type="Pfam" id="PF23598">
    <property type="entry name" value="LRR_14"/>
    <property type="match status" value="1"/>
</dbReference>
<dbReference type="InterPro" id="IPR055414">
    <property type="entry name" value="LRR_R13L4/SHOC2-like"/>
</dbReference>
<dbReference type="SUPFAM" id="SSF52058">
    <property type="entry name" value="L domain-like"/>
    <property type="match status" value="1"/>
</dbReference>
<evidence type="ECO:0000259" key="6">
    <source>
        <dbReference type="Pfam" id="PF00931"/>
    </source>
</evidence>
<sequence length="852" mass="97709">MAEAVVNFVLGKLGEMIAKEVQFLGKVGNKVKWVETELIRIKSYLTDADNKRRKGDERAENYLNELRVVAYRIEDAIDTYYVEIEDNGHKLEGNNQNHGFLGKLKKLGRKTTKLPALHNLGTELDEIRNVLEGIYDSTAHYQINPLQERGKEETVPMPSRRATYQTVDDETEVVGFSTHKKKVLKLILDPETQRRAVITIVGCGGVGKTTLAQMVYKNVQADFDCHIMLPVSQQYNHIDLLKRMLTELRGSEPRTQYIDALISELKSFLRSKRYLIILDDVWVTDLWNQYLKDALPDVGNRSRVLMTSRFTQVAQSADPKMKLYELEFLNEEDSRNLLIKKSLPHQNPDEKYPDDLLQLADALSKKCKGLPLALVVLGGILSSKNPFLEWEKVLRTMDWAYDGKECIKIIGMSYEDMPCYLKTCFLYLASFPEDYEISAKRLIRMWVAEGFMPQQGRKTMEEIAEEFLQQLFERSMLQVSRRHANGLIMYCRVHDLLRDFAMNQAEKENFVTVFANAQDINHPGRETRRASLQSCDPQFMEYVGPKTRSLFLINLKSDLPDYFKFRLLRILYIENVQGVNLKGVDRLIHLKYFTVRKCIGVNFSEFSLGRLKNLETLDLKGCYALSNATDLWTITTLRYVNCSCLPEAPSTADLPNLQTVQWIPFNNNNNPRLNNLRKLALQCYNISTEWDVVHVDHALPHLFGGLSSLTSLKIDGENLPMEVVYPRALSNYQNLQILFLGGKWSESVTLKASLFPPHLIKLTLWDPNLRQDPMPELGKLNNLKTLVLTGHVCDGNQMICPTGFPVLQDLLLRLMDGKVTVAKGVMPNLKYIKRMNPHLTSLELPPELVHLI</sequence>
<dbReference type="InterPro" id="IPR042197">
    <property type="entry name" value="Apaf_helical"/>
</dbReference>
<evidence type="ECO:0000313" key="10">
    <source>
        <dbReference type="EMBL" id="KAJ1688979.1"/>
    </source>
</evidence>
<keyword evidence="4" id="KW-0547">Nucleotide-binding</keyword>
<dbReference type="InterPro" id="IPR036388">
    <property type="entry name" value="WH-like_DNA-bd_sf"/>
</dbReference>
<protein>
    <submittedName>
        <fullName evidence="10">Uncharacterized protein</fullName>
    </submittedName>
</protein>
<dbReference type="InterPro" id="IPR038005">
    <property type="entry name" value="RX-like_CC"/>
</dbReference>
<dbReference type="EMBL" id="JAMQYH010000004">
    <property type="protein sequence ID" value="KAJ1688979.1"/>
    <property type="molecule type" value="Genomic_DNA"/>
</dbReference>
<dbReference type="Proteomes" id="UP001151287">
    <property type="component" value="Unassembled WGS sequence"/>
</dbReference>
<evidence type="ECO:0000256" key="1">
    <source>
        <dbReference type="ARBA" id="ARBA00008894"/>
    </source>
</evidence>
<dbReference type="InterPro" id="IPR002182">
    <property type="entry name" value="NB-ARC"/>
</dbReference>
<keyword evidence="2" id="KW-0433">Leucine-rich repeat</keyword>
<dbReference type="GO" id="GO:0043531">
    <property type="term" value="F:ADP binding"/>
    <property type="evidence" value="ECO:0007669"/>
    <property type="project" value="InterPro"/>
</dbReference>
<evidence type="ECO:0000313" key="11">
    <source>
        <dbReference type="Proteomes" id="UP001151287"/>
    </source>
</evidence>
<dbReference type="PRINTS" id="PR00364">
    <property type="entry name" value="DISEASERSIST"/>
</dbReference>
<feature type="domain" description="Disease resistance R13L4/SHOC-2-like LRR" evidence="9">
    <location>
        <begin position="547"/>
        <end position="833"/>
    </location>
</feature>
<accession>A0A9Q0HKA1</accession>
<keyword evidence="3" id="KW-0677">Repeat</keyword>
<evidence type="ECO:0000259" key="9">
    <source>
        <dbReference type="Pfam" id="PF23598"/>
    </source>
</evidence>
<dbReference type="Pfam" id="PF18052">
    <property type="entry name" value="Rx_N"/>
    <property type="match status" value="1"/>
</dbReference>
<dbReference type="FunFam" id="1.10.10.10:FF:000322">
    <property type="entry name" value="Probable disease resistance protein At1g63360"/>
    <property type="match status" value="1"/>
</dbReference>
<dbReference type="Pfam" id="PF00931">
    <property type="entry name" value="NB-ARC"/>
    <property type="match status" value="1"/>
</dbReference>
<dbReference type="Gene3D" id="3.80.10.10">
    <property type="entry name" value="Ribonuclease Inhibitor"/>
    <property type="match status" value="1"/>
</dbReference>
<comment type="caution">
    <text evidence="10">The sequence shown here is derived from an EMBL/GenBank/DDBJ whole genome shotgun (WGS) entry which is preliminary data.</text>
</comment>
<evidence type="ECO:0000256" key="2">
    <source>
        <dbReference type="ARBA" id="ARBA00022614"/>
    </source>
</evidence>
<feature type="domain" description="Disease resistance N-terminal" evidence="7">
    <location>
        <begin position="5"/>
        <end position="89"/>
    </location>
</feature>
<dbReference type="SUPFAM" id="SSF52540">
    <property type="entry name" value="P-loop containing nucleoside triphosphate hydrolases"/>
    <property type="match status" value="1"/>
</dbReference>
<reference evidence="10" key="1">
    <citation type="journal article" date="2022" name="Cell">
        <title>Repeat-based holocentromeres influence genome architecture and karyotype evolution.</title>
        <authorList>
            <person name="Hofstatter P.G."/>
            <person name="Thangavel G."/>
            <person name="Lux T."/>
            <person name="Neumann P."/>
            <person name="Vondrak T."/>
            <person name="Novak P."/>
            <person name="Zhang M."/>
            <person name="Costa L."/>
            <person name="Castellani M."/>
            <person name="Scott A."/>
            <person name="Toegelov H."/>
            <person name="Fuchs J."/>
            <person name="Mata-Sucre Y."/>
            <person name="Dias Y."/>
            <person name="Vanzela A.L.L."/>
            <person name="Huettel B."/>
            <person name="Almeida C.C.S."/>
            <person name="Simkova H."/>
            <person name="Souza G."/>
            <person name="Pedrosa-Harand A."/>
            <person name="Macas J."/>
            <person name="Mayer K.F.X."/>
            <person name="Houben A."/>
            <person name="Marques A."/>
        </authorList>
    </citation>
    <scope>NUCLEOTIDE SEQUENCE</scope>
    <source>
        <strain evidence="10">RhyBre1mFocal</strain>
    </source>
</reference>
<dbReference type="GO" id="GO:0042742">
    <property type="term" value="P:defense response to bacterium"/>
    <property type="evidence" value="ECO:0007669"/>
    <property type="project" value="UniProtKB-ARBA"/>
</dbReference>
<keyword evidence="5" id="KW-0611">Plant defense</keyword>
<keyword evidence="11" id="KW-1185">Reference proteome</keyword>
<dbReference type="AlphaFoldDB" id="A0A9Q0HKA1"/>
<comment type="similarity">
    <text evidence="1">Belongs to the disease resistance NB-LRR family.</text>
</comment>
<evidence type="ECO:0000259" key="7">
    <source>
        <dbReference type="Pfam" id="PF18052"/>
    </source>
</evidence>
<feature type="domain" description="Disease resistance protein winged helix" evidence="8">
    <location>
        <begin position="431"/>
        <end position="501"/>
    </location>
</feature>
<dbReference type="InterPro" id="IPR041118">
    <property type="entry name" value="Rx_N"/>
</dbReference>
<gene>
    <name evidence="10" type="ORF">LUZ63_013134</name>
</gene>
<dbReference type="Gene3D" id="1.10.10.10">
    <property type="entry name" value="Winged helix-like DNA-binding domain superfamily/Winged helix DNA-binding domain"/>
    <property type="match status" value="1"/>
</dbReference>
<dbReference type="InterPro" id="IPR058922">
    <property type="entry name" value="WHD_DRP"/>
</dbReference>